<feature type="transmembrane region" description="Helical" evidence="1">
    <location>
        <begin position="116"/>
        <end position="142"/>
    </location>
</feature>
<feature type="transmembrane region" description="Helical" evidence="1">
    <location>
        <begin position="37"/>
        <end position="58"/>
    </location>
</feature>
<reference evidence="2 3" key="1">
    <citation type="journal article" date="2019" name="Front. Microbiol.">
        <title>Genomic Features for Desiccation Tolerance and Sugar Biosynthesis in the Extremophile Gloeocapsopsis sp. UTEX B3054.</title>
        <authorList>
            <person name="Urrejola C."/>
            <person name="Alcorta J."/>
            <person name="Salas L."/>
            <person name="Vasquez M."/>
            <person name="Polz M.F."/>
            <person name="Vicuna R."/>
            <person name="Diez B."/>
        </authorList>
    </citation>
    <scope>NUCLEOTIDE SEQUENCE [LARGE SCALE GENOMIC DNA]</scope>
    <source>
        <strain evidence="2 3">1H9</strain>
    </source>
</reference>
<feature type="transmembrane region" description="Helical" evidence="1">
    <location>
        <begin position="154"/>
        <end position="173"/>
    </location>
</feature>
<dbReference type="AlphaFoldDB" id="A0A6N8G0L2"/>
<dbReference type="EMBL" id="NAPY01000053">
    <property type="protein sequence ID" value="MUL38930.1"/>
    <property type="molecule type" value="Genomic_DNA"/>
</dbReference>
<dbReference type="Proteomes" id="UP000441797">
    <property type="component" value="Unassembled WGS sequence"/>
</dbReference>
<evidence type="ECO:0000313" key="3">
    <source>
        <dbReference type="Proteomes" id="UP000441797"/>
    </source>
</evidence>
<keyword evidence="1" id="KW-0812">Transmembrane</keyword>
<keyword evidence="3" id="KW-1185">Reference proteome</keyword>
<accession>A0A6N8G0L2</accession>
<evidence type="ECO:0000256" key="1">
    <source>
        <dbReference type="SAM" id="Phobius"/>
    </source>
</evidence>
<name>A0A6N8G0L2_9CHRO</name>
<evidence type="ECO:0000313" key="2">
    <source>
        <dbReference type="EMBL" id="MUL38930.1"/>
    </source>
</evidence>
<dbReference type="RefSeq" id="WP_105218904.1">
    <property type="nucleotide sequence ID" value="NZ_CAWNSU010000023.1"/>
</dbReference>
<keyword evidence="1" id="KW-0472">Membrane</keyword>
<comment type="caution">
    <text evidence="2">The sequence shown here is derived from an EMBL/GenBank/DDBJ whole genome shotgun (WGS) entry which is preliminary data.</text>
</comment>
<keyword evidence="1" id="KW-1133">Transmembrane helix</keyword>
<feature type="transmembrane region" description="Helical" evidence="1">
    <location>
        <begin position="79"/>
        <end position="104"/>
    </location>
</feature>
<proteinExistence type="predicted"/>
<dbReference type="OrthoDB" id="9797709at2"/>
<protein>
    <submittedName>
        <fullName evidence="2">Uncharacterized protein</fullName>
    </submittedName>
</protein>
<sequence length="180" mass="20621">MVKSFLRSDRGNITYMYHPLDLGPAGFEKLPWYETTYFHIPLAIFFLIAFLSATWVGIIRNIVRYHSKSSQQHKPIARLAWLVAGIVSLLYLVFPIGMGLALLLNDPIELIYGVPSVMVALLWIPIVAALISILLPMFAVLAWQKKYWSSWGKLHYSIVTIATLGFIPFLDYWNLLGFRF</sequence>
<organism evidence="2 3">
    <name type="scientific">Gloeocapsopsis dulcis AAB1 = 1H9</name>
    <dbReference type="NCBI Taxonomy" id="1433147"/>
    <lineage>
        <taxon>Bacteria</taxon>
        <taxon>Bacillati</taxon>
        <taxon>Cyanobacteriota</taxon>
        <taxon>Cyanophyceae</taxon>
        <taxon>Oscillatoriophycideae</taxon>
        <taxon>Chroococcales</taxon>
        <taxon>Chroococcaceae</taxon>
        <taxon>Gloeocapsopsis</taxon>
        <taxon>Gloeocapsopsis dulcis</taxon>
    </lineage>
</organism>
<gene>
    <name evidence="2" type="ORF">BWI75_22120</name>
</gene>